<dbReference type="NCBIfam" id="NF033542">
    <property type="entry name" value="transpos_IS110"/>
    <property type="match status" value="1"/>
</dbReference>
<organism evidence="4">
    <name type="scientific">Rhodococcus sp. NS1</name>
    <dbReference type="NCBI Taxonomy" id="402236"/>
    <lineage>
        <taxon>Bacteria</taxon>
        <taxon>Bacillati</taxon>
        <taxon>Actinomycetota</taxon>
        <taxon>Actinomycetes</taxon>
        <taxon>Mycobacteriales</taxon>
        <taxon>Nocardiaceae</taxon>
        <taxon>Rhodococcus</taxon>
    </lineage>
</organism>
<keyword evidence="4" id="KW-0614">Plasmid</keyword>
<geneLocation type="plasmid" evidence="4">
    <name>pNSL1</name>
</geneLocation>
<dbReference type="Pfam" id="PF01548">
    <property type="entry name" value="DEDD_Tnp_IS110"/>
    <property type="match status" value="1"/>
</dbReference>
<evidence type="ECO:0000259" key="2">
    <source>
        <dbReference type="Pfam" id="PF01548"/>
    </source>
</evidence>
<feature type="region of interest" description="Disordered" evidence="1">
    <location>
        <begin position="1"/>
        <end position="24"/>
    </location>
</feature>
<dbReference type="Pfam" id="PF02371">
    <property type="entry name" value="Transposase_20"/>
    <property type="match status" value="1"/>
</dbReference>
<dbReference type="GO" id="GO:0006313">
    <property type="term" value="P:DNA transposition"/>
    <property type="evidence" value="ECO:0007669"/>
    <property type="project" value="InterPro"/>
</dbReference>
<dbReference type="GO" id="GO:0003677">
    <property type="term" value="F:DNA binding"/>
    <property type="evidence" value="ECO:0007669"/>
    <property type="project" value="InterPro"/>
</dbReference>
<dbReference type="InterPro" id="IPR002525">
    <property type="entry name" value="Transp_IS110-like_N"/>
</dbReference>
<proteinExistence type="predicted"/>
<dbReference type="EMBL" id="KJ605395">
    <property type="protein sequence ID" value="AIU93862.1"/>
    <property type="molecule type" value="Genomic_DNA"/>
</dbReference>
<sequence>MPGTCRPIGITTENREGMAGPVGTVTSEGLATSCSSLLCPPGRFGHPPTWTSEETPSAMTATEYDTQPSDTIVAGVDAHADTHHVVVLDRHGHRIADRQFTATFVGYRELLTWLSGLGHIVHIDVESTGTYAAALTRFLISHGVAVVEVNTPHAHTRARSGKDDRIDAEAAARKALSGESTAVPKDTSGPVEAIRTLSVTRDSAVKARSSALVQLRDLLITAPSELRESLTSKTLHGKASECIRLRPDRTRLHEPAQATKMALRTLSHRILALDREIADLDAALEQLVTAAAPVLTSHLGIGVGHAAQFLITAGQNIDRMHSEAAFARLCGAAPVPVSSGKTHRMWLHRGGDRQGPVL</sequence>
<feature type="domain" description="Transposase IS110-like N-terminal" evidence="2">
    <location>
        <begin position="74"/>
        <end position="219"/>
    </location>
</feature>
<evidence type="ECO:0000313" key="4">
    <source>
        <dbReference type="EMBL" id="AIU93862.1"/>
    </source>
</evidence>
<accession>A0A097SQS1</accession>
<gene>
    <name evidence="4" type="ORF">LRS1606.428</name>
</gene>
<evidence type="ECO:0000256" key="1">
    <source>
        <dbReference type="SAM" id="MobiDB-lite"/>
    </source>
</evidence>
<feature type="region of interest" description="Disordered" evidence="1">
    <location>
        <begin position="154"/>
        <end position="187"/>
    </location>
</feature>
<reference evidence="4" key="1">
    <citation type="submission" date="2014-03" db="EMBL/GenBank/DDBJ databases">
        <authorList>
            <person name="Zhang G."/>
            <person name="Zhu L."/>
            <person name="Fang P."/>
        </authorList>
    </citation>
    <scope>NUCLEOTIDE SEQUENCE</scope>
    <source>
        <strain evidence="4">NS1</strain>
        <plasmid evidence="4">pNSL1</plasmid>
    </source>
</reference>
<dbReference type="AlphaFoldDB" id="A0A097SQS1"/>
<dbReference type="InterPro" id="IPR003346">
    <property type="entry name" value="Transposase_20"/>
</dbReference>
<dbReference type="InterPro" id="IPR047650">
    <property type="entry name" value="Transpos_IS110"/>
</dbReference>
<feature type="domain" description="Transposase IS116/IS110/IS902 C-terminal" evidence="3">
    <location>
        <begin position="294"/>
        <end position="354"/>
    </location>
</feature>
<feature type="compositionally biased region" description="Basic and acidic residues" evidence="1">
    <location>
        <begin position="160"/>
        <end position="172"/>
    </location>
</feature>
<dbReference type="PANTHER" id="PTHR33055">
    <property type="entry name" value="TRANSPOSASE FOR INSERTION SEQUENCE ELEMENT IS1111A"/>
    <property type="match status" value="1"/>
</dbReference>
<name>A0A097SQS1_9NOCA</name>
<dbReference type="GO" id="GO:0004803">
    <property type="term" value="F:transposase activity"/>
    <property type="evidence" value="ECO:0007669"/>
    <property type="project" value="InterPro"/>
</dbReference>
<dbReference type="PANTHER" id="PTHR33055:SF16">
    <property type="entry name" value="TRANSPOSASE FOR INSERTION SEQUENCE ELEMENT IS1547"/>
    <property type="match status" value="1"/>
</dbReference>
<evidence type="ECO:0000259" key="3">
    <source>
        <dbReference type="Pfam" id="PF02371"/>
    </source>
</evidence>
<protein>
    <submittedName>
        <fullName evidence="4">Uncharacterized protein</fullName>
    </submittedName>
</protein>